<dbReference type="EMBL" id="OV725081">
    <property type="protein sequence ID" value="CAH1403539.1"/>
    <property type="molecule type" value="Genomic_DNA"/>
</dbReference>
<dbReference type="InterPro" id="IPR011992">
    <property type="entry name" value="EF-hand-dom_pair"/>
</dbReference>
<dbReference type="PANTHER" id="PTHR18905">
    <property type="entry name" value="NINEIN"/>
    <property type="match status" value="1"/>
</dbReference>
<dbReference type="GO" id="GO:0034454">
    <property type="term" value="P:microtubule anchoring at centrosome"/>
    <property type="evidence" value="ECO:0007669"/>
    <property type="project" value="TreeGrafter"/>
</dbReference>
<evidence type="ECO:0000256" key="4">
    <source>
        <dbReference type="ARBA" id="ARBA00023212"/>
    </source>
</evidence>
<sequence>MESLPRDPYERQLLEVFKSCDYDGKGLLDNEGLSKLCELLHLEDGKDELMACLLPNGPSSSVPSVSFAKFRDALLKLLDGIGGDPDKREPSPVREVSPKYVYGQKKYGRRSRPENTGEDSGSSESLFNGDINLLQNNSVNKMLSTSSLLTTKSDETNDEESISNDISKHIDVEPSGLIIIDKDSEVLCEAELRSAWERLGVGTGGYMHKNELAMVCSAVGMDTLADQVVSQVFSSLKTDEEGRISFEDFLEFFKSKIEEPTQTPHFVQYSKSPNIMDLCDFPHAGNRRLLHELQTLKCELEAVTEERDKLKSDLADADRRSTLLAQEIDERHARIEKTAALTVETLEQKHAEEIKLLKKQMAFEREQLVANSQRLEESLANHVEQLSKVWQDLTSLQKEYENLEKENQALTKKLNANDAIRREYQEQLECMEALHQRVLELECGNEKAEKLQDKINLLQTENTELRDKNDELTSQIELLICRNSKRREGSWSSFEYGGGTKRRGKSPVRFSDNRLGKVRRCCTETDLTLHSPGHLSLQKTEPSENGLEDDLSTMPATSLDNETDWELTSNSYEKIEGMKSYIAELEGKLEHYQLEDWLLMPNYKAEEKINETDLTEPSLTTAETSNASSTSIQTISGQFTDKSESNSYLEVGVQTLGVHCHQVEGELELVRSKIVEILSEKKACSEEVCALKLRLESLMNGITRPNMDCLRCKASSLSSRAEIDALKEENISLLNRSSELENSLELLRIEYEKTEDYWENKLDEERRLFELDKEQNDEKFAELEAKILEYDELIASDQAKKLVLPPIEERDFLEKQFTDLEEEYDAYRLATEEELSLKENEITELKEKLKLFESEHIEKKDEQCQTESPKCAVKPRVPSTSYKTSDFHKKPESCSCGAKSKIRDKLKAEVDALTHRKQLLMAQITSLQAQPHQLGARIGGVGGNLGVFQSLSNRLRQQELRCRELQSALRSQQKETETILQKAWERHKIDLTTIQNSLRVTQEKLQQQKKNTKQQLDRLAMADTLVKDLYAENAHLVATVVSLEHKFHSLSESALHNSF</sequence>
<proteinExistence type="predicted"/>
<dbReference type="Proteomes" id="UP001152798">
    <property type="component" value="Chromosome 5"/>
</dbReference>
<gene>
    <name evidence="8" type="ORF">NEZAVI_LOCUS12137</name>
</gene>
<dbReference type="PANTHER" id="PTHR18905:SF13">
    <property type="entry name" value="NON-CENTROSOMAL MICROTUBULE ARRAY"/>
    <property type="match status" value="1"/>
</dbReference>
<keyword evidence="2" id="KW-0963">Cytoplasm</keyword>
<evidence type="ECO:0000256" key="3">
    <source>
        <dbReference type="ARBA" id="ARBA00022553"/>
    </source>
</evidence>
<keyword evidence="5" id="KW-0175">Coiled coil</keyword>
<protein>
    <recommendedName>
        <fullName evidence="7">EF-hand domain-containing protein</fullName>
    </recommendedName>
</protein>
<dbReference type="GO" id="GO:0005509">
    <property type="term" value="F:calcium ion binding"/>
    <property type="evidence" value="ECO:0007669"/>
    <property type="project" value="InterPro"/>
</dbReference>
<comment type="subcellular location">
    <subcellularLocation>
        <location evidence="1">Cytoplasm</location>
        <location evidence="1">Cytoskeleton</location>
        <location evidence="1">Microtubule organizing center</location>
        <location evidence="1">Centrosome</location>
    </subcellularLocation>
</comment>
<keyword evidence="9" id="KW-1185">Reference proteome</keyword>
<evidence type="ECO:0000256" key="1">
    <source>
        <dbReference type="ARBA" id="ARBA00004300"/>
    </source>
</evidence>
<accession>A0A9P0MSM6</accession>
<dbReference type="Gene3D" id="1.10.238.10">
    <property type="entry name" value="EF-hand"/>
    <property type="match status" value="1"/>
</dbReference>
<feature type="region of interest" description="Disordered" evidence="6">
    <location>
        <begin position="532"/>
        <end position="557"/>
    </location>
</feature>
<dbReference type="PROSITE" id="PS50222">
    <property type="entry name" value="EF_HAND_2"/>
    <property type="match status" value="1"/>
</dbReference>
<feature type="domain" description="EF-hand" evidence="7">
    <location>
        <begin position="224"/>
        <end position="259"/>
    </location>
</feature>
<dbReference type="GO" id="GO:0005813">
    <property type="term" value="C:centrosome"/>
    <property type="evidence" value="ECO:0007669"/>
    <property type="project" value="UniProtKB-SubCell"/>
</dbReference>
<evidence type="ECO:0000313" key="8">
    <source>
        <dbReference type="EMBL" id="CAH1403539.1"/>
    </source>
</evidence>
<reference evidence="8" key="1">
    <citation type="submission" date="2022-01" db="EMBL/GenBank/DDBJ databases">
        <authorList>
            <person name="King R."/>
        </authorList>
    </citation>
    <scope>NUCLEOTIDE SEQUENCE</scope>
</reference>
<feature type="coiled-coil region" evidence="5">
    <location>
        <begin position="723"/>
        <end position="757"/>
    </location>
</feature>
<organism evidence="8 9">
    <name type="scientific">Nezara viridula</name>
    <name type="common">Southern green stink bug</name>
    <name type="synonym">Cimex viridulus</name>
    <dbReference type="NCBI Taxonomy" id="85310"/>
    <lineage>
        <taxon>Eukaryota</taxon>
        <taxon>Metazoa</taxon>
        <taxon>Ecdysozoa</taxon>
        <taxon>Arthropoda</taxon>
        <taxon>Hexapoda</taxon>
        <taxon>Insecta</taxon>
        <taxon>Pterygota</taxon>
        <taxon>Neoptera</taxon>
        <taxon>Paraneoptera</taxon>
        <taxon>Hemiptera</taxon>
        <taxon>Heteroptera</taxon>
        <taxon>Panheteroptera</taxon>
        <taxon>Pentatomomorpha</taxon>
        <taxon>Pentatomoidea</taxon>
        <taxon>Pentatomidae</taxon>
        <taxon>Pentatominae</taxon>
        <taxon>Nezara</taxon>
    </lineage>
</organism>
<evidence type="ECO:0000259" key="7">
    <source>
        <dbReference type="PROSITE" id="PS50222"/>
    </source>
</evidence>
<keyword evidence="4" id="KW-0206">Cytoskeleton</keyword>
<feature type="coiled-coil region" evidence="5">
    <location>
        <begin position="347"/>
        <end position="482"/>
    </location>
</feature>
<evidence type="ECO:0000256" key="2">
    <source>
        <dbReference type="ARBA" id="ARBA00022490"/>
    </source>
</evidence>
<dbReference type="AlphaFoldDB" id="A0A9P0MSM6"/>
<keyword evidence="3" id="KW-0597">Phosphoprotein</keyword>
<feature type="coiled-coil region" evidence="5">
    <location>
        <begin position="810"/>
        <end position="862"/>
    </location>
</feature>
<dbReference type="InterPro" id="IPR002048">
    <property type="entry name" value="EF_hand_dom"/>
</dbReference>
<dbReference type="SUPFAM" id="SSF47473">
    <property type="entry name" value="EF-hand"/>
    <property type="match status" value="1"/>
</dbReference>
<feature type="coiled-coil region" evidence="5">
    <location>
        <begin position="903"/>
        <end position="1022"/>
    </location>
</feature>
<dbReference type="OrthoDB" id="5799458at2759"/>
<feature type="region of interest" description="Disordered" evidence="6">
    <location>
        <begin position="81"/>
        <end position="127"/>
    </location>
</feature>
<evidence type="ECO:0000256" key="5">
    <source>
        <dbReference type="SAM" id="Coils"/>
    </source>
</evidence>
<evidence type="ECO:0000256" key="6">
    <source>
        <dbReference type="SAM" id="MobiDB-lite"/>
    </source>
</evidence>
<feature type="coiled-coil region" evidence="5">
    <location>
        <begin position="286"/>
        <end position="320"/>
    </location>
</feature>
<evidence type="ECO:0000313" key="9">
    <source>
        <dbReference type="Proteomes" id="UP001152798"/>
    </source>
</evidence>
<name>A0A9P0MSM6_NEZVI</name>